<reference evidence="1" key="1">
    <citation type="journal article" date="2013" name="Genetics">
        <title>The draft genome and transcriptome of Panagrellus redivivus are shaped by the harsh demands of a free-living lifestyle.</title>
        <authorList>
            <person name="Srinivasan J."/>
            <person name="Dillman A.R."/>
            <person name="Macchietto M.G."/>
            <person name="Heikkinen L."/>
            <person name="Lakso M."/>
            <person name="Fracchia K.M."/>
            <person name="Antoshechkin I."/>
            <person name="Mortazavi A."/>
            <person name="Wong G."/>
            <person name="Sternberg P.W."/>
        </authorList>
    </citation>
    <scope>NUCLEOTIDE SEQUENCE [LARGE SCALE GENOMIC DNA]</scope>
    <source>
        <strain evidence="1">MT8872</strain>
    </source>
</reference>
<sequence>MPYPIARLPYGLRRRLSELATPAERYNLQVAAGSMDICPPRLQTVKTTQNLEFMMLGFLAIAEILPTKRRRLLDVSPDDLVVCNGNALFYNMRVDDLEAPICSQFMLYPEGVNFLGCDDSAEFYQKVSTMTNFGAKRIHIANHSKICFEIVFEAFPKTNFLWLYTVLPDGWMTDIVKHQKTRLTKLIVLGRATIGAFTSREVDSLLKRQCKEVEVVLKFVEEPARPYIKRVERKFDRSLKRLPISEERGKVSLMYDNVVVKYE</sequence>
<evidence type="ECO:0000313" key="2">
    <source>
        <dbReference type="WBParaSite" id="Pan_g3884.t1"/>
    </source>
</evidence>
<dbReference type="WBParaSite" id="Pan_g3884.t1">
    <property type="protein sequence ID" value="Pan_g3884.t1"/>
    <property type="gene ID" value="Pan_g3884"/>
</dbReference>
<accession>A0A7E4VX69</accession>
<organism evidence="1 2">
    <name type="scientific">Panagrellus redivivus</name>
    <name type="common">Microworm</name>
    <dbReference type="NCBI Taxonomy" id="6233"/>
    <lineage>
        <taxon>Eukaryota</taxon>
        <taxon>Metazoa</taxon>
        <taxon>Ecdysozoa</taxon>
        <taxon>Nematoda</taxon>
        <taxon>Chromadorea</taxon>
        <taxon>Rhabditida</taxon>
        <taxon>Tylenchina</taxon>
        <taxon>Panagrolaimomorpha</taxon>
        <taxon>Panagrolaimoidea</taxon>
        <taxon>Panagrolaimidae</taxon>
        <taxon>Panagrellus</taxon>
    </lineage>
</organism>
<name>A0A7E4VX69_PANRE</name>
<evidence type="ECO:0000313" key="1">
    <source>
        <dbReference type="Proteomes" id="UP000492821"/>
    </source>
</evidence>
<dbReference type="AlphaFoldDB" id="A0A7E4VX69"/>
<proteinExistence type="predicted"/>
<keyword evidence="1" id="KW-1185">Reference proteome</keyword>
<dbReference type="Proteomes" id="UP000492821">
    <property type="component" value="Unassembled WGS sequence"/>
</dbReference>
<reference evidence="2" key="2">
    <citation type="submission" date="2020-10" db="UniProtKB">
        <authorList>
            <consortium name="WormBaseParasite"/>
        </authorList>
    </citation>
    <scope>IDENTIFICATION</scope>
</reference>
<protein>
    <submittedName>
        <fullName evidence="2">F-box domain-containing protein</fullName>
    </submittedName>
</protein>